<protein>
    <submittedName>
        <fullName evidence="1">Uncharacterized protein</fullName>
    </submittedName>
</protein>
<dbReference type="Proteomes" id="UP001519460">
    <property type="component" value="Unassembled WGS sequence"/>
</dbReference>
<comment type="caution">
    <text evidence="1">The sequence shown here is derived from an EMBL/GenBank/DDBJ whole genome shotgun (WGS) entry which is preliminary data.</text>
</comment>
<proteinExistence type="predicted"/>
<gene>
    <name evidence="1" type="ORF">BaRGS_00013721</name>
</gene>
<evidence type="ECO:0000313" key="1">
    <source>
        <dbReference type="EMBL" id="KAK7495081.1"/>
    </source>
</evidence>
<sequence length="124" mass="13724">MDLSQPFYCQPTPLCLPVLSSSTAPKRSHFNLPSHSPNTSFACSLRFVYPAQANQTVAGGEGNIYLHHKSVSALRHILRIESYLGISEDIQGPRHSIRCLVIQFSPFVQRRGTAKTATDTHMVS</sequence>
<organism evidence="1 2">
    <name type="scientific">Batillaria attramentaria</name>
    <dbReference type="NCBI Taxonomy" id="370345"/>
    <lineage>
        <taxon>Eukaryota</taxon>
        <taxon>Metazoa</taxon>
        <taxon>Spiralia</taxon>
        <taxon>Lophotrochozoa</taxon>
        <taxon>Mollusca</taxon>
        <taxon>Gastropoda</taxon>
        <taxon>Caenogastropoda</taxon>
        <taxon>Sorbeoconcha</taxon>
        <taxon>Cerithioidea</taxon>
        <taxon>Batillariidae</taxon>
        <taxon>Batillaria</taxon>
    </lineage>
</organism>
<dbReference type="AlphaFoldDB" id="A0ABD0L741"/>
<keyword evidence="2" id="KW-1185">Reference proteome</keyword>
<reference evidence="1 2" key="1">
    <citation type="journal article" date="2023" name="Sci. Data">
        <title>Genome assembly of the Korean intertidal mud-creeper Batillaria attramentaria.</title>
        <authorList>
            <person name="Patra A.K."/>
            <person name="Ho P.T."/>
            <person name="Jun S."/>
            <person name="Lee S.J."/>
            <person name="Kim Y."/>
            <person name="Won Y.J."/>
        </authorList>
    </citation>
    <scope>NUCLEOTIDE SEQUENCE [LARGE SCALE GENOMIC DNA]</scope>
    <source>
        <strain evidence="1">Wonlab-2016</strain>
    </source>
</reference>
<evidence type="ECO:0000313" key="2">
    <source>
        <dbReference type="Proteomes" id="UP001519460"/>
    </source>
</evidence>
<dbReference type="EMBL" id="JACVVK020000078">
    <property type="protein sequence ID" value="KAK7495081.1"/>
    <property type="molecule type" value="Genomic_DNA"/>
</dbReference>
<accession>A0ABD0L741</accession>
<name>A0ABD0L741_9CAEN</name>